<dbReference type="CDD" id="cd01838">
    <property type="entry name" value="Isoamyl_acetate_hydrolase_like"/>
    <property type="match status" value="1"/>
</dbReference>
<gene>
    <name evidence="2" type="ORF">PoB_004697900</name>
</gene>
<evidence type="ECO:0000313" key="3">
    <source>
        <dbReference type="Proteomes" id="UP000735302"/>
    </source>
</evidence>
<sequence>MVSDVCHRSGTEQEVCLNCMYEQLLKFCFLDFLNKSLKFWFRGIMANNVVKIKKWPKVFLFGDSLTQQNFSPEGNPVDNDKGYGVHPSIAISCLDLTEENRRVPVDDRAKNQEAMILSFIAENNLPLSISTPFLGVVEQLIKDPEAFRRVCLDRTTASYKMKYGLAKTIKDDLLEVLRKCKFSLNIDEAMNAQKEKILTIVCSHYDQHKNQVLINHLASIEMQNFSPEGCWGSLLADHLIRRCDIVNRGFSGYNTSFCKLMLPSVLDKQTASETVALTILLGSNDSNNKDLNPRQHCPLEEYKQNLQEMVEFVMSQGVSRDKIILITPPAVYEPDWIDECKRNERQSALDNKVTAQYVKACLEVAKEMGTQEVDIYAEMMKAEDYQKYLRDGLHFTEKGSRLLFSLLQPIIDSLTSHLPELLFPRWDAIDLENVKDSLLEM</sequence>
<name>A0AAV4BQ84_9GAST</name>
<dbReference type="AlphaFoldDB" id="A0AAV4BQ84"/>
<dbReference type="InterPro" id="IPR013830">
    <property type="entry name" value="SGNH_hydro"/>
</dbReference>
<dbReference type="Gene3D" id="3.40.50.1110">
    <property type="entry name" value="SGNH hydrolase"/>
    <property type="match status" value="1"/>
</dbReference>
<dbReference type="Proteomes" id="UP000735302">
    <property type="component" value="Unassembled WGS sequence"/>
</dbReference>
<dbReference type="InterPro" id="IPR045136">
    <property type="entry name" value="Iah1-like"/>
</dbReference>
<evidence type="ECO:0000259" key="1">
    <source>
        <dbReference type="Pfam" id="PF13472"/>
    </source>
</evidence>
<proteinExistence type="predicted"/>
<protein>
    <submittedName>
        <fullName evidence="2">Isoamyl acetate-hydrolyzing esterase 1-like protein</fullName>
    </submittedName>
</protein>
<dbReference type="EMBL" id="BLXT01005154">
    <property type="protein sequence ID" value="GFO20474.1"/>
    <property type="molecule type" value="Genomic_DNA"/>
</dbReference>
<feature type="domain" description="SGNH hydrolase-type esterase" evidence="1">
    <location>
        <begin position="227"/>
        <end position="402"/>
    </location>
</feature>
<dbReference type="PANTHER" id="PTHR14209">
    <property type="entry name" value="ISOAMYL ACETATE-HYDROLYZING ESTERASE 1"/>
    <property type="match status" value="1"/>
</dbReference>
<comment type="caution">
    <text evidence="2">The sequence shown here is derived from an EMBL/GenBank/DDBJ whole genome shotgun (WGS) entry which is preliminary data.</text>
</comment>
<evidence type="ECO:0000313" key="2">
    <source>
        <dbReference type="EMBL" id="GFO20474.1"/>
    </source>
</evidence>
<accession>A0AAV4BQ84</accession>
<organism evidence="2 3">
    <name type="scientific">Plakobranchus ocellatus</name>
    <dbReference type="NCBI Taxonomy" id="259542"/>
    <lineage>
        <taxon>Eukaryota</taxon>
        <taxon>Metazoa</taxon>
        <taxon>Spiralia</taxon>
        <taxon>Lophotrochozoa</taxon>
        <taxon>Mollusca</taxon>
        <taxon>Gastropoda</taxon>
        <taxon>Heterobranchia</taxon>
        <taxon>Euthyneura</taxon>
        <taxon>Panpulmonata</taxon>
        <taxon>Sacoglossa</taxon>
        <taxon>Placobranchoidea</taxon>
        <taxon>Plakobranchidae</taxon>
        <taxon>Plakobranchus</taxon>
    </lineage>
</organism>
<dbReference type="InterPro" id="IPR036514">
    <property type="entry name" value="SGNH_hydro_sf"/>
</dbReference>
<keyword evidence="3" id="KW-1185">Reference proteome</keyword>
<dbReference type="SUPFAM" id="SSF52266">
    <property type="entry name" value="SGNH hydrolase"/>
    <property type="match status" value="1"/>
</dbReference>
<reference evidence="2 3" key="1">
    <citation type="journal article" date="2021" name="Elife">
        <title>Chloroplast acquisition without the gene transfer in kleptoplastic sea slugs, Plakobranchus ocellatus.</title>
        <authorList>
            <person name="Maeda T."/>
            <person name="Takahashi S."/>
            <person name="Yoshida T."/>
            <person name="Shimamura S."/>
            <person name="Takaki Y."/>
            <person name="Nagai Y."/>
            <person name="Toyoda A."/>
            <person name="Suzuki Y."/>
            <person name="Arimoto A."/>
            <person name="Ishii H."/>
            <person name="Satoh N."/>
            <person name="Nishiyama T."/>
            <person name="Hasebe M."/>
            <person name="Maruyama T."/>
            <person name="Minagawa J."/>
            <person name="Obokata J."/>
            <person name="Shigenobu S."/>
        </authorList>
    </citation>
    <scope>NUCLEOTIDE SEQUENCE [LARGE SCALE GENOMIC DNA]</scope>
</reference>
<dbReference type="Pfam" id="PF13472">
    <property type="entry name" value="Lipase_GDSL_2"/>
    <property type="match status" value="1"/>
</dbReference>
<dbReference type="PANTHER" id="PTHR14209:SF19">
    <property type="entry name" value="ISOAMYL ACETATE-HYDROLYZING ESTERASE 1 HOMOLOG"/>
    <property type="match status" value="1"/>
</dbReference>